<keyword evidence="2" id="KW-0812">Transmembrane</keyword>
<keyword evidence="2" id="KW-1133">Transmembrane helix</keyword>
<dbReference type="AlphaFoldDB" id="A0A0D2FA04"/>
<feature type="transmembrane region" description="Helical" evidence="2">
    <location>
        <begin position="148"/>
        <end position="168"/>
    </location>
</feature>
<dbReference type="EMBL" id="KN846960">
    <property type="protein sequence ID" value="KIW64853.1"/>
    <property type="molecule type" value="Genomic_DNA"/>
</dbReference>
<evidence type="ECO:0000313" key="3">
    <source>
        <dbReference type="EMBL" id="KIW64853.1"/>
    </source>
</evidence>
<proteinExistence type="predicted"/>
<sequence length="700" mass="78009">MDQAANFTRGTGATIASVLQHWRQRAAPQRAGVQPLPDDLSRERKGMNIQISELQPAHLNGSAPSTPRTPNKQFSEPQLRRWPHEPRPITNDPVVERCLDTVDIIICLLPCILIMKAGLCVLAHEIDKTHVGPSIDKASQLTLRLIEFNSQLTTIFTIIFIVIVSTTVRRYALWKAEKGATIGEIEQLHASISLTATLKAIWSLRRFTFTGLALIFVWSWYYVGSQATTREYSYRDSDAHTTQLVAFLDSKAVSPFIGDEINKQHTSPVKITDMTARYHMYNSFTAGTQKTNVQGAKSVQGADIYGATLTPWYGPPRGHPEGWRDLDFEDDNWLKISHMSDQPVMSSIGTSLYWRNLSTPNLNAWTPQKMVGSFTYEVSNFQANCTAPFLSTKEKPRGAVAALSTTMNMTAMPSDPGSPRELYFWHWVNDTHSLTSTCTMTNVTLLIDALCTAATCKPTRVKHISTSPRTLLDSDVFATSFFNSMLLACGMPQHEGDFSTFDNDNGLVDLKNQLGENQLNDPAALSTAVAEAQFPLSMAITRFMNTYFRSSQMLRYEHDFQTDLSVSGSIELNDNPDFTFLAMDGAIYNPQYSLSWPWLAMDIVSNVVLLLAAMCAFWLRKHTLAPDIFGFVSSLTRDNPHLHLPDGGSTLSGVERSRAMGLVRVKIADVGEDARVGRVALTQVDGFEDVKDLEKGKTYY</sequence>
<protein>
    <submittedName>
        <fullName evidence="3">Uncharacterized protein</fullName>
    </submittedName>
</protein>
<organism evidence="3 4">
    <name type="scientific">Phialophora macrospora</name>
    <dbReference type="NCBI Taxonomy" id="1851006"/>
    <lineage>
        <taxon>Eukaryota</taxon>
        <taxon>Fungi</taxon>
        <taxon>Dikarya</taxon>
        <taxon>Ascomycota</taxon>
        <taxon>Pezizomycotina</taxon>
        <taxon>Eurotiomycetes</taxon>
        <taxon>Chaetothyriomycetidae</taxon>
        <taxon>Chaetothyriales</taxon>
        <taxon>Herpotrichiellaceae</taxon>
        <taxon>Phialophora</taxon>
    </lineage>
</organism>
<accession>A0A0D2FA04</accession>
<feature type="compositionally biased region" description="Polar residues" evidence="1">
    <location>
        <begin position="62"/>
        <end position="76"/>
    </location>
</feature>
<keyword evidence="4" id="KW-1185">Reference proteome</keyword>
<feature type="compositionally biased region" description="Basic and acidic residues" evidence="1">
    <location>
        <begin position="78"/>
        <end position="87"/>
    </location>
</feature>
<feature type="transmembrane region" description="Helical" evidence="2">
    <location>
        <begin position="207"/>
        <end position="223"/>
    </location>
</feature>
<evidence type="ECO:0000256" key="2">
    <source>
        <dbReference type="SAM" id="Phobius"/>
    </source>
</evidence>
<keyword evidence="2" id="KW-0472">Membrane</keyword>
<feature type="region of interest" description="Disordered" evidence="1">
    <location>
        <begin position="52"/>
        <end position="87"/>
    </location>
</feature>
<dbReference type="Proteomes" id="UP000054266">
    <property type="component" value="Unassembled WGS sequence"/>
</dbReference>
<dbReference type="HOGENOM" id="CLU_012207_2_0_1"/>
<evidence type="ECO:0000313" key="4">
    <source>
        <dbReference type="Proteomes" id="UP000054266"/>
    </source>
</evidence>
<evidence type="ECO:0000256" key="1">
    <source>
        <dbReference type="SAM" id="MobiDB-lite"/>
    </source>
</evidence>
<name>A0A0D2FA04_9EURO</name>
<gene>
    <name evidence="3" type="ORF">PV04_07159</name>
</gene>
<reference evidence="3 4" key="1">
    <citation type="submission" date="2015-01" db="EMBL/GenBank/DDBJ databases">
        <title>The Genome Sequence of Capronia semiimmersa CBS27337.</title>
        <authorList>
            <consortium name="The Broad Institute Genomics Platform"/>
            <person name="Cuomo C."/>
            <person name="de Hoog S."/>
            <person name="Gorbushina A."/>
            <person name="Stielow B."/>
            <person name="Teixiera M."/>
            <person name="Abouelleil A."/>
            <person name="Chapman S.B."/>
            <person name="Priest M."/>
            <person name="Young S.K."/>
            <person name="Wortman J."/>
            <person name="Nusbaum C."/>
            <person name="Birren B."/>
        </authorList>
    </citation>
    <scope>NUCLEOTIDE SEQUENCE [LARGE SCALE GENOMIC DNA]</scope>
    <source>
        <strain evidence="3 4">CBS 27337</strain>
    </source>
</reference>